<name>A0A6H0G076_ACIPI</name>
<geneLocation type="plasmid" evidence="2">
    <name>pa1254_1</name>
</geneLocation>
<accession>A0A6H0G076</accession>
<evidence type="ECO:0000313" key="1">
    <source>
        <dbReference type="EMBL" id="QIT19969.1"/>
    </source>
</evidence>
<dbReference type="RefSeq" id="WP_167564455.1">
    <property type="nucleotide sequence ID" value="NZ_CP049807.1"/>
</dbReference>
<gene>
    <name evidence="1" type="ORF">G8E09_19340</name>
</gene>
<proteinExistence type="predicted"/>
<sequence length="183" mass="20635">MSNIIAVFTGKNLELIQEDGGSGHWTAKKEKINDSEYVLMIRNHSEKWADKVSAKHGQAFMIGKVSGCIPSHKHEGRRIIQISEYSLLPDTEYFKNAWSKLTKGQRFPVAYLNDADLLTKINLNINDLVWTKFEPPVNDPRSDVLKPIIEETKDLSTIISEAKAMIAHAAGVKTDKVDIQIKF</sequence>
<dbReference type="Proteomes" id="UP000501692">
    <property type="component" value="Plasmid pA1254_1"/>
</dbReference>
<organism evidence="1 2">
    <name type="scientific">Acinetobacter pittii</name>
    <name type="common">Acinetobacter genomosp. 3</name>
    <dbReference type="NCBI Taxonomy" id="48296"/>
    <lineage>
        <taxon>Bacteria</taxon>
        <taxon>Pseudomonadati</taxon>
        <taxon>Pseudomonadota</taxon>
        <taxon>Gammaproteobacteria</taxon>
        <taxon>Moraxellales</taxon>
        <taxon>Moraxellaceae</taxon>
        <taxon>Acinetobacter</taxon>
        <taxon>Acinetobacter calcoaceticus/baumannii complex</taxon>
    </lineage>
</organism>
<reference evidence="1 2" key="1">
    <citation type="submission" date="2020-03" db="EMBL/GenBank/DDBJ databases">
        <authorList>
            <person name="Zhang L."/>
            <person name="Han X."/>
            <person name="Chen Y."/>
            <person name="Yu Y."/>
        </authorList>
    </citation>
    <scope>NUCLEOTIDE SEQUENCE [LARGE SCALE GENOMIC DNA]</scope>
    <source>
        <strain evidence="1 2">A1254</strain>
        <plasmid evidence="2">pa1254_1</plasmid>
    </source>
</reference>
<dbReference type="EMBL" id="CP049807">
    <property type="protein sequence ID" value="QIT19969.1"/>
    <property type="molecule type" value="Genomic_DNA"/>
</dbReference>
<protein>
    <submittedName>
        <fullName evidence="1">Uncharacterized protein</fullName>
    </submittedName>
</protein>
<evidence type="ECO:0000313" key="2">
    <source>
        <dbReference type="Proteomes" id="UP000501692"/>
    </source>
</evidence>
<keyword evidence="1" id="KW-0614">Plasmid</keyword>
<dbReference type="AlphaFoldDB" id="A0A6H0G076"/>